<dbReference type="AlphaFoldDB" id="A0A916Z3T8"/>
<dbReference type="InterPro" id="IPR005901">
    <property type="entry name" value="GLPGLI"/>
</dbReference>
<reference evidence="1" key="1">
    <citation type="journal article" date="2014" name="Int. J. Syst. Evol. Microbiol.">
        <title>Complete genome sequence of Corynebacterium casei LMG S-19264T (=DSM 44701T), isolated from a smear-ripened cheese.</title>
        <authorList>
            <consortium name="US DOE Joint Genome Institute (JGI-PGF)"/>
            <person name="Walter F."/>
            <person name="Albersmeier A."/>
            <person name="Kalinowski J."/>
            <person name="Ruckert C."/>
        </authorList>
    </citation>
    <scope>NUCLEOTIDE SEQUENCE</scope>
    <source>
        <strain evidence="1">CGMCC 1.15958</strain>
    </source>
</reference>
<evidence type="ECO:0000313" key="1">
    <source>
        <dbReference type="EMBL" id="GGD74778.1"/>
    </source>
</evidence>
<dbReference type="RefSeq" id="WP_188769380.1">
    <property type="nucleotide sequence ID" value="NZ_BMKK01000011.1"/>
</dbReference>
<gene>
    <name evidence="1" type="ORF">GCM10011514_43520</name>
</gene>
<evidence type="ECO:0000313" key="2">
    <source>
        <dbReference type="Proteomes" id="UP000609064"/>
    </source>
</evidence>
<comment type="caution">
    <text evidence="1">The sequence shown here is derived from an EMBL/GenBank/DDBJ whole genome shotgun (WGS) entry which is preliminary data.</text>
</comment>
<evidence type="ECO:0008006" key="3">
    <source>
        <dbReference type="Google" id="ProtNLM"/>
    </source>
</evidence>
<keyword evidence="2" id="KW-1185">Reference proteome</keyword>
<dbReference type="NCBIfam" id="TIGR01200">
    <property type="entry name" value="GLPGLI"/>
    <property type="match status" value="1"/>
</dbReference>
<accession>A0A916Z3T8</accession>
<dbReference type="EMBL" id="BMKK01000011">
    <property type="protein sequence ID" value="GGD74778.1"/>
    <property type="molecule type" value="Genomic_DNA"/>
</dbReference>
<sequence length="262" mass="31132">MNKVIMYSLYYLFVFFSFETDYKAIYKIDYIPNLATNSIRTELAILIIDENQNSSYASKNTFKMDSVMKYVRENNINPHEVMNDKLPKTGFNHFVQKNYSERNMKVSNLIAIDNYIYIQKNDLNWQLHPDTLKIKNYVCNKATVSYEGRDYTAWYTTEIPIPDGPYKFWGLPGLIIKIYDTENHYTFTLESFEKYTGQQYPTPYQTIKSFEVTYDKFRALNKEFIENPLKILENRGTKVISFNGENPNIQLNKRKVNPIERY</sequence>
<dbReference type="Pfam" id="PF09697">
    <property type="entry name" value="Porph_ging"/>
    <property type="match status" value="1"/>
</dbReference>
<proteinExistence type="predicted"/>
<protein>
    <recommendedName>
        <fullName evidence="3">GLPGLI family protein</fullName>
    </recommendedName>
</protein>
<name>A0A916Z3T8_9BACT</name>
<dbReference type="Proteomes" id="UP000609064">
    <property type="component" value="Unassembled WGS sequence"/>
</dbReference>
<organism evidence="1 2">
    <name type="scientific">Emticicia aquatilis</name>
    <dbReference type="NCBI Taxonomy" id="1537369"/>
    <lineage>
        <taxon>Bacteria</taxon>
        <taxon>Pseudomonadati</taxon>
        <taxon>Bacteroidota</taxon>
        <taxon>Cytophagia</taxon>
        <taxon>Cytophagales</taxon>
        <taxon>Leadbetterellaceae</taxon>
        <taxon>Emticicia</taxon>
    </lineage>
</organism>
<reference evidence="1" key="2">
    <citation type="submission" date="2020-09" db="EMBL/GenBank/DDBJ databases">
        <authorList>
            <person name="Sun Q."/>
            <person name="Zhou Y."/>
        </authorList>
    </citation>
    <scope>NUCLEOTIDE SEQUENCE</scope>
    <source>
        <strain evidence="1">CGMCC 1.15958</strain>
    </source>
</reference>